<dbReference type="Proteomes" id="UP000887576">
    <property type="component" value="Unplaced"/>
</dbReference>
<accession>A0AC34QPH6</accession>
<proteinExistence type="predicted"/>
<evidence type="ECO:0000313" key="2">
    <source>
        <dbReference type="WBParaSite" id="JU765_v2.g18073.t1"/>
    </source>
</evidence>
<name>A0AC34QPH6_9BILA</name>
<organism evidence="1 2">
    <name type="scientific">Panagrolaimus sp. JU765</name>
    <dbReference type="NCBI Taxonomy" id="591449"/>
    <lineage>
        <taxon>Eukaryota</taxon>
        <taxon>Metazoa</taxon>
        <taxon>Ecdysozoa</taxon>
        <taxon>Nematoda</taxon>
        <taxon>Chromadorea</taxon>
        <taxon>Rhabditida</taxon>
        <taxon>Tylenchina</taxon>
        <taxon>Panagrolaimomorpha</taxon>
        <taxon>Panagrolaimoidea</taxon>
        <taxon>Panagrolaimidae</taxon>
        <taxon>Panagrolaimus</taxon>
    </lineage>
</organism>
<reference evidence="2" key="1">
    <citation type="submission" date="2022-11" db="UniProtKB">
        <authorList>
            <consortium name="WormBaseParasite"/>
        </authorList>
    </citation>
    <scope>IDENTIFICATION</scope>
</reference>
<protein>
    <submittedName>
        <fullName evidence="2">Uncharacterized protein</fullName>
    </submittedName>
</protein>
<sequence>MVRYVNHIIGQRIICYSKKYPNKATIWRFYKRSENFDEFNVLIYRCSLCQADYNEVLRYFQSNIIIPEIKVRDDGELIDDPEYCNHFCQWETSEGTELGLLHAERLLFLSIQDMLQPITQAAVSKKLHELKKNPIFDHLNSEQKEKAMNFLNQIDREKVIEWLNATKNSLETSPLHCEQTFDDISPPLSRWRSTISLVSPQRIRTMRTIFTGMFRSSK</sequence>
<dbReference type="WBParaSite" id="JU765_v2.g18073.t1">
    <property type="protein sequence ID" value="JU765_v2.g18073.t1"/>
    <property type="gene ID" value="JU765_v2.g18073"/>
</dbReference>
<evidence type="ECO:0000313" key="1">
    <source>
        <dbReference type="Proteomes" id="UP000887576"/>
    </source>
</evidence>